<organism evidence="1 2">
    <name type="scientific">Salinisphaera japonica YTM-1</name>
    <dbReference type="NCBI Taxonomy" id="1209778"/>
    <lineage>
        <taxon>Bacteria</taxon>
        <taxon>Pseudomonadati</taxon>
        <taxon>Pseudomonadota</taxon>
        <taxon>Gammaproteobacteria</taxon>
        <taxon>Salinisphaerales</taxon>
        <taxon>Salinisphaeraceae</taxon>
        <taxon>Salinisphaera</taxon>
    </lineage>
</organism>
<comment type="caution">
    <text evidence="1">The sequence shown here is derived from an EMBL/GenBank/DDBJ whole genome shotgun (WGS) entry which is preliminary data.</text>
</comment>
<evidence type="ECO:0000313" key="1">
    <source>
        <dbReference type="EMBL" id="ROO24150.1"/>
    </source>
</evidence>
<sequence>MLGDAAAFRHQQIEERPPTALHGFRGLDASIHWVRWFQRIVPGIQSLIDARQRGERGVADIRVVVALAAIEQLQIRGVESVGIGQRAGLAVNRVDTAAVAPPAIAYALVLADPATDPQQSAIAMHGSSTVTQHLGGMRQRRHGDRVVRFLARFLH</sequence>
<reference evidence="1 2" key="1">
    <citation type="submission" date="2013-10" db="EMBL/GenBank/DDBJ databases">
        <title>Salinisphaera japonica YTM-1 Genome Sequencing.</title>
        <authorList>
            <person name="Lai Q."/>
            <person name="Li C."/>
            <person name="Shao Z."/>
        </authorList>
    </citation>
    <scope>NUCLEOTIDE SEQUENCE [LARGE SCALE GENOMIC DNA]</scope>
    <source>
        <strain evidence="1 2">YTM-1</strain>
    </source>
</reference>
<protein>
    <submittedName>
        <fullName evidence="1">Uncharacterized protein</fullName>
    </submittedName>
</protein>
<evidence type="ECO:0000313" key="2">
    <source>
        <dbReference type="Proteomes" id="UP000285310"/>
    </source>
</evidence>
<gene>
    <name evidence="1" type="ORF">SAJA_14585</name>
</gene>
<dbReference type="EMBL" id="AYKG01000068">
    <property type="protein sequence ID" value="ROO24150.1"/>
    <property type="molecule type" value="Genomic_DNA"/>
</dbReference>
<dbReference type="InParanoid" id="A0A423PF05"/>
<dbReference type="Proteomes" id="UP000285310">
    <property type="component" value="Unassembled WGS sequence"/>
</dbReference>
<proteinExistence type="predicted"/>
<keyword evidence="2" id="KW-1185">Reference proteome</keyword>
<name>A0A423PF05_9GAMM</name>
<dbReference type="AlphaFoldDB" id="A0A423PF05"/>
<accession>A0A423PF05</accession>